<dbReference type="eggNOG" id="COG1289">
    <property type="taxonomic scope" value="Bacteria"/>
</dbReference>
<feature type="transmembrane region" description="Helical" evidence="7">
    <location>
        <begin position="89"/>
        <end position="106"/>
    </location>
</feature>
<feature type="transmembrane region" description="Helical" evidence="7">
    <location>
        <begin position="369"/>
        <end position="386"/>
    </location>
</feature>
<gene>
    <name evidence="8" type="ORF">HMPREF9695_03595</name>
</gene>
<proteinExistence type="predicted"/>
<dbReference type="Proteomes" id="UP000001096">
    <property type="component" value="Unassembled WGS sequence"/>
</dbReference>
<evidence type="ECO:0000256" key="1">
    <source>
        <dbReference type="ARBA" id="ARBA00004651"/>
    </source>
</evidence>
<accession>K8P3P6</accession>
<evidence type="ECO:0000256" key="2">
    <source>
        <dbReference type="ARBA" id="ARBA00022448"/>
    </source>
</evidence>
<feature type="transmembrane region" description="Helical" evidence="7">
    <location>
        <begin position="118"/>
        <end position="138"/>
    </location>
</feature>
<name>K8P3P6_9BRAD</name>
<feature type="transmembrane region" description="Helical" evidence="7">
    <location>
        <begin position="421"/>
        <end position="440"/>
    </location>
</feature>
<dbReference type="PATRIC" id="fig|883078.3.peg.3717"/>
<evidence type="ECO:0000256" key="5">
    <source>
        <dbReference type="ARBA" id="ARBA00022989"/>
    </source>
</evidence>
<keyword evidence="5 7" id="KW-1133">Transmembrane helix</keyword>
<protein>
    <submittedName>
        <fullName evidence="8">Uncharacterized protein</fullName>
    </submittedName>
</protein>
<dbReference type="Pfam" id="PF04632">
    <property type="entry name" value="FUSC"/>
    <property type="match status" value="1"/>
</dbReference>
<keyword evidence="2" id="KW-0813">Transport</keyword>
<evidence type="ECO:0000256" key="7">
    <source>
        <dbReference type="SAM" id="Phobius"/>
    </source>
</evidence>
<dbReference type="PANTHER" id="PTHR30509:SF9">
    <property type="entry name" value="MULTIDRUG RESISTANCE PROTEIN MDTO"/>
    <property type="match status" value="1"/>
</dbReference>
<feature type="transmembrane region" description="Helical" evidence="7">
    <location>
        <begin position="447"/>
        <end position="465"/>
    </location>
</feature>
<feature type="transmembrane region" description="Helical" evidence="7">
    <location>
        <begin position="395"/>
        <end position="415"/>
    </location>
</feature>
<dbReference type="GO" id="GO:0005886">
    <property type="term" value="C:plasma membrane"/>
    <property type="evidence" value="ECO:0007669"/>
    <property type="project" value="UniProtKB-SubCell"/>
</dbReference>
<feature type="transmembrane region" description="Helical" evidence="7">
    <location>
        <begin position="16"/>
        <end position="34"/>
    </location>
</feature>
<feature type="transmembrane region" description="Helical" evidence="7">
    <location>
        <begin position="41"/>
        <end position="59"/>
    </location>
</feature>
<keyword evidence="4 7" id="KW-0812">Transmembrane</keyword>
<feature type="transmembrane region" description="Helical" evidence="7">
    <location>
        <begin position="65"/>
        <end position="82"/>
    </location>
</feature>
<feature type="transmembrane region" description="Helical" evidence="7">
    <location>
        <begin position="342"/>
        <end position="363"/>
    </location>
</feature>
<dbReference type="InterPro" id="IPR006726">
    <property type="entry name" value="PHBA_efflux_AaeB/fusaric-R"/>
</dbReference>
<comment type="caution">
    <text evidence="8">The sequence shown here is derived from an EMBL/GenBank/DDBJ whole genome shotgun (WGS) entry which is preliminary data.</text>
</comment>
<organism evidence="8 9">
    <name type="scientific">Afipia broomeae ATCC 49717</name>
    <dbReference type="NCBI Taxonomy" id="883078"/>
    <lineage>
        <taxon>Bacteria</taxon>
        <taxon>Pseudomonadati</taxon>
        <taxon>Pseudomonadota</taxon>
        <taxon>Alphaproteobacteria</taxon>
        <taxon>Hyphomicrobiales</taxon>
        <taxon>Nitrobacteraceae</taxon>
        <taxon>Afipia</taxon>
    </lineage>
</organism>
<dbReference type="PANTHER" id="PTHR30509">
    <property type="entry name" value="P-HYDROXYBENZOIC ACID EFFLUX PUMP SUBUNIT-RELATED"/>
    <property type="match status" value="1"/>
</dbReference>
<evidence type="ECO:0000256" key="3">
    <source>
        <dbReference type="ARBA" id="ARBA00022475"/>
    </source>
</evidence>
<keyword evidence="6 7" id="KW-0472">Membrane</keyword>
<evidence type="ECO:0000313" key="8">
    <source>
        <dbReference type="EMBL" id="EKS37177.1"/>
    </source>
</evidence>
<sequence length="660" mass="71871">MLAFSLALLLEMPRPYWAMASVYITSSQLIGATWSKAVYRMLGTLIGAAGTILLIPNLVNAPELLSIAIALWVGVFLYLSLIDGTPRSYVFMLAGYTVALLGFPILSTPQLTFDIVSARVQEILLGIACASVFSILVLPRTVAATIAAKADAWLDGARRLAIDTLTRRDNNQERDSQRMQLAAAASEIDQLSRHLGYEVSTSANIARGLQRLQQHMLWLLPLLAAIEDRQTGIASHAEASARMAALSARVANWLAHSGQAGQEATQLRSSLGEELSQLDADATWVNAMTAAYALRLRNLIEITLDCQLLRNAIADGSDPDLLPLAFIPDTWTASIQHRDYRLALWSAATAAFSILACCTFWIATGWVDGESAAIFAAVVGSLFAGVDDPLPTYRNFYKIILLVIAVNGIYMFGILPRITTLEMLIAALMPAFVLFGWMSARPATARAGTFLAIFTSVQLALNSSYTGDFASFANGSVSLFFGVVLTAIVSGIVRLSVSEWVAERLLSSNWKTLATVTQGWTWQQSVAIASLMQHRLTLLAARITVVPAEARSNAAHLRQLRTALNIIDLRRANPELSYHARRMIDALLDRLGSVFRTQTAGRLSSELVGPLDDAIAITLQEVASPARNEALIALTGMRFGLFHETPEYEPHEPQEMRLIA</sequence>
<dbReference type="EMBL" id="AGWX01000004">
    <property type="protein sequence ID" value="EKS37177.1"/>
    <property type="molecule type" value="Genomic_DNA"/>
</dbReference>
<reference evidence="8 9" key="1">
    <citation type="submission" date="2012-04" db="EMBL/GenBank/DDBJ databases">
        <title>The Genome Sequence of Afipia broomeae ATCC 49717.</title>
        <authorList>
            <consortium name="The Broad Institute Genome Sequencing Platform"/>
            <person name="Earl A."/>
            <person name="Ward D."/>
            <person name="Feldgarden M."/>
            <person name="Gevers D."/>
            <person name="Huys G."/>
            <person name="Walker B."/>
            <person name="Young S.K."/>
            <person name="Zeng Q."/>
            <person name="Gargeya S."/>
            <person name="Fitzgerald M."/>
            <person name="Haas B."/>
            <person name="Abouelleil A."/>
            <person name="Alvarado L."/>
            <person name="Arachchi H.M."/>
            <person name="Berlin A."/>
            <person name="Chapman S.B."/>
            <person name="Goldberg J."/>
            <person name="Griggs A."/>
            <person name="Gujja S."/>
            <person name="Hansen M."/>
            <person name="Howarth C."/>
            <person name="Imamovic A."/>
            <person name="Larimer J."/>
            <person name="McCowen C."/>
            <person name="Montmayeur A."/>
            <person name="Murphy C."/>
            <person name="Neiman D."/>
            <person name="Pearson M."/>
            <person name="Priest M."/>
            <person name="Roberts A."/>
            <person name="Saif S."/>
            <person name="Shea T."/>
            <person name="Sisk P."/>
            <person name="Sykes S."/>
            <person name="Wortman J."/>
            <person name="Nusbaum C."/>
            <person name="Birren B."/>
        </authorList>
    </citation>
    <scope>NUCLEOTIDE SEQUENCE [LARGE SCALE GENOMIC DNA]</scope>
    <source>
        <strain evidence="8 9">ATCC 49717</strain>
    </source>
</reference>
<evidence type="ECO:0000256" key="6">
    <source>
        <dbReference type="ARBA" id="ARBA00023136"/>
    </source>
</evidence>
<keyword evidence="3" id="KW-1003">Cell membrane</keyword>
<keyword evidence="9" id="KW-1185">Reference proteome</keyword>
<dbReference type="AlphaFoldDB" id="K8P3P6"/>
<dbReference type="GO" id="GO:0022857">
    <property type="term" value="F:transmembrane transporter activity"/>
    <property type="evidence" value="ECO:0007669"/>
    <property type="project" value="InterPro"/>
</dbReference>
<dbReference type="HOGENOM" id="CLU_013927_2_0_5"/>
<comment type="subcellular location">
    <subcellularLocation>
        <location evidence="1">Cell membrane</location>
        <topology evidence="1">Multi-pass membrane protein</topology>
    </subcellularLocation>
</comment>
<feature type="transmembrane region" description="Helical" evidence="7">
    <location>
        <begin position="477"/>
        <end position="497"/>
    </location>
</feature>
<evidence type="ECO:0000313" key="9">
    <source>
        <dbReference type="Proteomes" id="UP000001096"/>
    </source>
</evidence>
<evidence type="ECO:0000256" key="4">
    <source>
        <dbReference type="ARBA" id="ARBA00022692"/>
    </source>
</evidence>